<gene>
    <name evidence="1" type="ORF">AB2Z07_04030</name>
    <name evidence="2" type="ORF">SAMN05660830_03052</name>
</gene>
<reference evidence="2 3" key="1">
    <citation type="submission" date="2016-11" db="EMBL/GenBank/DDBJ databases">
        <authorList>
            <person name="Varghese N."/>
            <person name="Submissions S."/>
        </authorList>
    </citation>
    <scope>NUCLEOTIDE SEQUENCE [LARGE SCALE GENOMIC DNA]</scope>
    <source>
        <strain evidence="2 3">DSM 17919</strain>
    </source>
</reference>
<dbReference type="AlphaFoldDB" id="A0A8G2FA64"/>
<sequence length="142" mass="16258">MRQNTLKWIVVLTLLPILSALAIQYETRRTSGTIYIEKAVPEQVMLILNTTHPEKVETTFMLARDLYNKGIETTLVLEGSGVNLVRMLHTKNFGYEGKIAVCKKCMDKFDIQKEELPDGAYPTSENLTFIIHVEDYMNPSFE</sequence>
<evidence type="ECO:0000313" key="2">
    <source>
        <dbReference type="EMBL" id="SHJ70738.1"/>
    </source>
</evidence>
<keyword evidence="4" id="KW-1185">Reference proteome</keyword>
<dbReference type="EMBL" id="FQZR01000010">
    <property type="protein sequence ID" value="SHJ70738.1"/>
    <property type="molecule type" value="Genomic_DNA"/>
</dbReference>
<evidence type="ECO:0000313" key="4">
    <source>
        <dbReference type="Proteomes" id="UP001568358"/>
    </source>
</evidence>
<protein>
    <submittedName>
        <fullName evidence="2">Uncharacterized protein</fullName>
    </submittedName>
</protein>
<accession>A0A8G2FA64</accession>
<comment type="caution">
    <text evidence="2">The sequence shown here is derived from an EMBL/GenBank/DDBJ whole genome shotgun (WGS) entry which is preliminary data.</text>
</comment>
<evidence type="ECO:0000313" key="1">
    <source>
        <dbReference type="EMBL" id="MEZ6852703.1"/>
    </source>
</evidence>
<dbReference type="EMBL" id="JBFSOO010000002">
    <property type="protein sequence ID" value="MEZ6852703.1"/>
    <property type="molecule type" value="Genomic_DNA"/>
</dbReference>
<reference evidence="1 4" key="2">
    <citation type="submission" date="2024-07" db="EMBL/GenBank/DDBJ databases">
        <title>Active virus-host system and metabolic interactions in a Lokiarchaeon culture.</title>
        <authorList>
            <person name="Ponce Toledo R.I."/>
            <person name="Rodrigues Oliveira T."/>
            <person name="Schleper C."/>
        </authorList>
    </citation>
    <scope>NUCLEOTIDE SEQUENCE [LARGE SCALE GENOMIC DNA]</scope>
    <source>
        <strain evidence="1 4">B35</strain>
    </source>
</reference>
<dbReference type="InterPro" id="IPR027396">
    <property type="entry name" value="DsrEFH-like"/>
</dbReference>
<dbReference type="Proteomes" id="UP000184001">
    <property type="component" value="Unassembled WGS sequence"/>
</dbReference>
<organism evidence="2 3">
    <name type="scientific">Halodesulfovibrio aestuarii</name>
    <dbReference type="NCBI Taxonomy" id="126333"/>
    <lineage>
        <taxon>Bacteria</taxon>
        <taxon>Pseudomonadati</taxon>
        <taxon>Thermodesulfobacteriota</taxon>
        <taxon>Desulfovibrionia</taxon>
        <taxon>Desulfovibrionales</taxon>
        <taxon>Desulfovibrionaceae</taxon>
        <taxon>Halodesulfovibrio</taxon>
    </lineage>
</organism>
<proteinExistence type="predicted"/>
<dbReference type="SUPFAM" id="SSF75169">
    <property type="entry name" value="DsrEFH-like"/>
    <property type="match status" value="1"/>
</dbReference>
<dbReference type="RefSeq" id="WP_020001107.1">
    <property type="nucleotide sequence ID" value="NZ_CP192217.1"/>
</dbReference>
<name>A0A8G2FA64_9BACT</name>
<evidence type="ECO:0000313" key="3">
    <source>
        <dbReference type="Proteomes" id="UP000184001"/>
    </source>
</evidence>
<dbReference type="Proteomes" id="UP001568358">
    <property type="component" value="Unassembled WGS sequence"/>
</dbReference>